<protein>
    <submittedName>
        <fullName evidence="1">Uncharacterized protein</fullName>
    </submittedName>
</protein>
<dbReference type="Proteomes" id="UP001162483">
    <property type="component" value="Unassembled WGS sequence"/>
</dbReference>
<evidence type="ECO:0000313" key="1">
    <source>
        <dbReference type="EMBL" id="CAI9594793.1"/>
    </source>
</evidence>
<gene>
    <name evidence="1" type="ORF">SPARVUS_LOCUS11794068</name>
</gene>
<evidence type="ECO:0000313" key="2">
    <source>
        <dbReference type="Proteomes" id="UP001162483"/>
    </source>
</evidence>
<name>A0ABN9FCP2_9NEOB</name>
<dbReference type="EMBL" id="CATNWA010016709">
    <property type="protein sequence ID" value="CAI9594793.1"/>
    <property type="molecule type" value="Genomic_DNA"/>
</dbReference>
<reference evidence="1" key="1">
    <citation type="submission" date="2023-05" db="EMBL/GenBank/DDBJ databases">
        <authorList>
            <person name="Stuckert A."/>
        </authorList>
    </citation>
    <scope>NUCLEOTIDE SEQUENCE</scope>
</reference>
<sequence>MSPLYTGIDRDLKEALSFLYPYR</sequence>
<accession>A0ABN9FCP2</accession>
<comment type="caution">
    <text evidence="1">The sequence shown here is derived from an EMBL/GenBank/DDBJ whole genome shotgun (WGS) entry which is preliminary data.</text>
</comment>
<proteinExistence type="predicted"/>
<keyword evidence="2" id="KW-1185">Reference proteome</keyword>
<organism evidence="1 2">
    <name type="scientific">Staurois parvus</name>
    <dbReference type="NCBI Taxonomy" id="386267"/>
    <lineage>
        <taxon>Eukaryota</taxon>
        <taxon>Metazoa</taxon>
        <taxon>Chordata</taxon>
        <taxon>Craniata</taxon>
        <taxon>Vertebrata</taxon>
        <taxon>Euteleostomi</taxon>
        <taxon>Amphibia</taxon>
        <taxon>Batrachia</taxon>
        <taxon>Anura</taxon>
        <taxon>Neobatrachia</taxon>
        <taxon>Ranoidea</taxon>
        <taxon>Ranidae</taxon>
        <taxon>Staurois</taxon>
    </lineage>
</organism>